<dbReference type="EMBL" id="ACBY02000009">
    <property type="protein sequence ID" value="EFB77567.1"/>
    <property type="molecule type" value="Genomic_DNA"/>
</dbReference>
<dbReference type="eggNOG" id="COG0554">
    <property type="taxonomic scope" value="Bacteria"/>
</dbReference>
<sequence>MKGCILAIDQSTQGTKGVVFGPDGALLARADRPHAQKIDANGWVEHDPEEILRNTLAVARDALEKAGVDRDGLAAVGLSNQRETVLAWDKITGKPLYNAIVWQCGRAKDLCEELSGAAAMVQDKTGLPLSPYFSAPKLAWMLRFVPAVRAAADAGTLCCGTVDSWLLWNLTKEQVLRTDYSNASRTGLFNIHTLCWDEELCALYGVPRAALAEVCMSDSVFGTTDLGGLLDRPVPVCGVLGDSHAALLGQGCFAPGSVKATYGTGSSVMMQTGDACTRSPGGLVTSLAWGLSGKVAYVLEGNLNYTGAVISWLKKDVGLLETDAESEQLARQAKPGDRTYFVPAFTGLGAPYWDSEATGLLTGVTRTTGRAEIVRACLDSIAYQITDLLRRMQADAGLPLTELRVDGGPTANRYLMQRQSDLADLPLAVPAVQELSALGAARAAAQAAGVCPCGEFGRPAYTYYRPAMEPATRQKLYDGWLDAVHRAQYHGRGKQGPVSTKDRIY</sequence>
<comment type="caution">
    <text evidence="8">The sequence shown here is derived from an EMBL/GenBank/DDBJ whole genome shotgun (WGS) entry which is preliminary data.</text>
</comment>
<dbReference type="PIRSF" id="PIRSF000538">
    <property type="entry name" value="GlpK"/>
    <property type="match status" value="1"/>
</dbReference>
<dbReference type="GO" id="GO:0004370">
    <property type="term" value="F:glycerol kinase activity"/>
    <property type="evidence" value="ECO:0007669"/>
    <property type="project" value="TreeGrafter"/>
</dbReference>
<name>D1PI99_9FIRM</name>
<protein>
    <submittedName>
        <fullName evidence="8">Glycerol kinase</fullName>
    </submittedName>
</protein>
<dbReference type="OrthoDB" id="9805576at2"/>
<comment type="similarity">
    <text evidence="1">Belongs to the FGGY kinase family.</text>
</comment>
<feature type="domain" description="Carbohydrate kinase FGGY C-terminal" evidence="7">
    <location>
        <begin position="259"/>
        <end position="447"/>
    </location>
</feature>
<evidence type="ECO:0000256" key="4">
    <source>
        <dbReference type="ARBA" id="ARBA00022777"/>
    </source>
</evidence>
<evidence type="ECO:0000256" key="5">
    <source>
        <dbReference type="ARBA" id="ARBA00022840"/>
    </source>
</evidence>
<dbReference type="CDD" id="cd07769">
    <property type="entry name" value="ASKHA_NBD_FGGY_GK"/>
    <property type="match status" value="1"/>
</dbReference>
<evidence type="ECO:0000256" key="1">
    <source>
        <dbReference type="ARBA" id="ARBA00009156"/>
    </source>
</evidence>
<dbReference type="InterPro" id="IPR018484">
    <property type="entry name" value="FGGY_N"/>
</dbReference>
<evidence type="ECO:0000313" key="8">
    <source>
        <dbReference type="EMBL" id="EFB77567.1"/>
    </source>
</evidence>
<accession>D1PI99</accession>
<keyword evidence="2" id="KW-0808">Transferase</keyword>
<dbReference type="PANTHER" id="PTHR10196">
    <property type="entry name" value="SUGAR KINASE"/>
    <property type="match status" value="1"/>
</dbReference>
<gene>
    <name evidence="8" type="ORF">SUBVAR_04064</name>
</gene>
<dbReference type="SUPFAM" id="SSF53067">
    <property type="entry name" value="Actin-like ATPase domain"/>
    <property type="match status" value="2"/>
</dbReference>
<organism evidence="8 9">
    <name type="scientific">Subdoligranulum variabile DSM 15176</name>
    <dbReference type="NCBI Taxonomy" id="411471"/>
    <lineage>
        <taxon>Bacteria</taxon>
        <taxon>Bacillati</taxon>
        <taxon>Bacillota</taxon>
        <taxon>Clostridia</taxon>
        <taxon>Eubacteriales</taxon>
        <taxon>Oscillospiraceae</taxon>
        <taxon>Subdoligranulum</taxon>
    </lineage>
</organism>
<keyword evidence="5" id="KW-0067">ATP-binding</keyword>
<keyword evidence="4 8" id="KW-0418">Kinase</keyword>
<dbReference type="NCBIfam" id="NF000756">
    <property type="entry name" value="PRK00047.1"/>
    <property type="match status" value="1"/>
</dbReference>
<dbReference type="PANTHER" id="PTHR10196:SF69">
    <property type="entry name" value="GLYCEROL KINASE"/>
    <property type="match status" value="1"/>
</dbReference>
<evidence type="ECO:0000256" key="3">
    <source>
        <dbReference type="ARBA" id="ARBA00022741"/>
    </source>
</evidence>
<evidence type="ECO:0000259" key="6">
    <source>
        <dbReference type="Pfam" id="PF00370"/>
    </source>
</evidence>
<dbReference type="Proteomes" id="UP000003438">
    <property type="component" value="Unassembled WGS sequence"/>
</dbReference>
<dbReference type="Pfam" id="PF00370">
    <property type="entry name" value="FGGY_N"/>
    <property type="match status" value="1"/>
</dbReference>
<evidence type="ECO:0000256" key="2">
    <source>
        <dbReference type="ARBA" id="ARBA00022679"/>
    </source>
</evidence>
<reference evidence="8" key="1">
    <citation type="submission" date="2009-12" db="EMBL/GenBank/DDBJ databases">
        <authorList>
            <person name="Weinstock G."/>
            <person name="Sodergren E."/>
            <person name="Clifton S."/>
            <person name="Fulton L."/>
            <person name="Fulton B."/>
            <person name="Courtney L."/>
            <person name="Fronick C."/>
            <person name="Harrison M."/>
            <person name="Strong C."/>
            <person name="Farmer C."/>
            <person name="Delahaunty K."/>
            <person name="Markovic C."/>
            <person name="Hall O."/>
            <person name="Minx P."/>
            <person name="Tomlinson C."/>
            <person name="Mitreva M."/>
            <person name="Nelson J."/>
            <person name="Hou S."/>
            <person name="Wollam A."/>
            <person name="Pepin K.H."/>
            <person name="Johnson M."/>
            <person name="Bhonagiri V."/>
            <person name="Nash W.E."/>
            <person name="Warren W."/>
            <person name="Chinwalla A."/>
            <person name="Mardis E.R."/>
            <person name="Wilson R.K."/>
        </authorList>
    </citation>
    <scope>NUCLEOTIDE SEQUENCE [LARGE SCALE GENOMIC DNA]</scope>
    <source>
        <strain evidence="8">DSM 15176</strain>
    </source>
</reference>
<dbReference type="Gene3D" id="3.30.420.40">
    <property type="match status" value="2"/>
</dbReference>
<dbReference type="InterPro" id="IPR043129">
    <property type="entry name" value="ATPase_NBD"/>
</dbReference>
<keyword evidence="3" id="KW-0547">Nucleotide-binding</keyword>
<proteinExistence type="inferred from homology"/>
<dbReference type="Pfam" id="PF02782">
    <property type="entry name" value="FGGY_C"/>
    <property type="match status" value="1"/>
</dbReference>
<dbReference type="InterPro" id="IPR018485">
    <property type="entry name" value="FGGY_C"/>
</dbReference>
<dbReference type="RefSeq" id="WP_007045511.1">
    <property type="nucleotide sequence ID" value="NZ_GG704769.1"/>
</dbReference>
<dbReference type="InterPro" id="IPR000577">
    <property type="entry name" value="Carb_kinase_FGGY"/>
</dbReference>
<dbReference type="GO" id="GO:0019563">
    <property type="term" value="P:glycerol catabolic process"/>
    <property type="evidence" value="ECO:0007669"/>
    <property type="project" value="TreeGrafter"/>
</dbReference>
<keyword evidence="9" id="KW-1185">Reference proteome</keyword>
<evidence type="ECO:0000313" key="9">
    <source>
        <dbReference type="Proteomes" id="UP000003438"/>
    </source>
</evidence>
<dbReference type="GO" id="GO:0005524">
    <property type="term" value="F:ATP binding"/>
    <property type="evidence" value="ECO:0007669"/>
    <property type="project" value="UniProtKB-KW"/>
</dbReference>
<dbReference type="STRING" id="411471.SUBVAR_04064"/>
<dbReference type="GO" id="GO:0005829">
    <property type="term" value="C:cytosol"/>
    <property type="evidence" value="ECO:0007669"/>
    <property type="project" value="TreeGrafter"/>
</dbReference>
<feature type="domain" description="Carbohydrate kinase FGGY N-terminal" evidence="6">
    <location>
        <begin position="5"/>
        <end position="249"/>
    </location>
</feature>
<dbReference type="AlphaFoldDB" id="D1PI99"/>
<dbReference type="HOGENOM" id="CLU_009281_2_3_9"/>
<evidence type="ECO:0000259" key="7">
    <source>
        <dbReference type="Pfam" id="PF02782"/>
    </source>
</evidence>